<accession>A0A839UF82</accession>
<evidence type="ECO:0000313" key="2">
    <source>
        <dbReference type="Proteomes" id="UP000554520"/>
    </source>
</evidence>
<proteinExistence type="predicted"/>
<organism evidence="1 2">
    <name type="scientific">Phyllobacterium trifolii</name>
    <dbReference type="NCBI Taxonomy" id="300193"/>
    <lineage>
        <taxon>Bacteria</taxon>
        <taxon>Pseudomonadati</taxon>
        <taxon>Pseudomonadota</taxon>
        <taxon>Alphaproteobacteria</taxon>
        <taxon>Hyphomicrobiales</taxon>
        <taxon>Phyllobacteriaceae</taxon>
        <taxon>Phyllobacterium</taxon>
    </lineage>
</organism>
<name>A0A839UF82_9HYPH</name>
<sequence length="135" mass="15817">MRNQIFHIVERYRCSNAIAPEMIDQLKAPDCMQPGGERQVRFICRPPRMQRHQRLLHKIVCVAFMCIWKALPKIKTKMLCDVIQKNGIATCIAIQACEHQLFQVRFDGLHSVHLLIRGKSERVTFEMQMNQWAKA</sequence>
<dbReference type="Proteomes" id="UP000554520">
    <property type="component" value="Unassembled WGS sequence"/>
</dbReference>
<reference evidence="1 2" key="1">
    <citation type="submission" date="2020-08" db="EMBL/GenBank/DDBJ databases">
        <title>Genomic Encyclopedia of Type Strains, Phase III (KMG-III): the genomes of soil and plant-associated and newly described type strains.</title>
        <authorList>
            <person name="Whitman W."/>
        </authorList>
    </citation>
    <scope>NUCLEOTIDE SEQUENCE [LARGE SCALE GENOMIC DNA]</scope>
    <source>
        <strain evidence="1 2">CECT 7015</strain>
    </source>
</reference>
<dbReference type="EMBL" id="JACHXN010000020">
    <property type="protein sequence ID" value="MBB3148494.1"/>
    <property type="molecule type" value="Genomic_DNA"/>
</dbReference>
<dbReference type="AlphaFoldDB" id="A0A839UF82"/>
<evidence type="ECO:0000313" key="1">
    <source>
        <dbReference type="EMBL" id="MBB3148494.1"/>
    </source>
</evidence>
<gene>
    <name evidence="1" type="ORF">FHS21_004942</name>
</gene>
<protein>
    <submittedName>
        <fullName evidence="1">Uncharacterized protein</fullName>
    </submittedName>
</protein>
<keyword evidence="2" id="KW-1185">Reference proteome</keyword>
<comment type="caution">
    <text evidence="1">The sequence shown here is derived from an EMBL/GenBank/DDBJ whole genome shotgun (WGS) entry which is preliminary data.</text>
</comment>